<protein>
    <recommendedName>
        <fullName evidence="3">Flagellar FliJ protein</fullName>
    </recommendedName>
</protein>
<evidence type="ECO:0000313" key="1">
    <source>
        <dbReference type="EMBL" id="WIH98230.1"/>
    </source>
</evidence>
<accession>A0ABY8VFA8</accession>
<proteinExistence type="predicted"/>
<reference evidence="1 2" key="1">
    <citation type="submission" date="2022-09" db="EMBL/GenBank/DDBJ databases">
        <title>Whole genome sequencing analysis of tet(X)-positive Empedobacter falsenii YWS9-3.</title>
        <authorList>
            <person name="Chen C."/>
            <person name="Lv Y.-L."/>
        </authorList>
    </citation>
    <scope>NUCLEOTIDE SEQUENCE [LARGE SCALE GENOMIC DNA]</scope>
    <source>
        <strain evidence="1 2">YWS9-3_T</strain>
    </source>
</reference>
<gene>
    <name evidence="1" type="ORF">OBA43_04685</name>
</gene>
<dbReference type="Proteomes" id="UP001223501">
    <property type="component" value="Chromosome"/>
</dbReference>
<evidence type="ECO:0000313" key="2">
    <source>
        <dbReference type="Proteomes" id="UP001223501"/>
    </source>
</evidence>
<keyword evidence="2" id="KW-1185">Reference proteome</keyword>
<dbReference type="EMBL" id="CP106831">
    <property type="protein sequence ID" value="WIH98230.1"/>
    <property type="molecule type" value="Genomic_DNA"/>
</dbReference>
<sequence>MDTIKIRHLELRQTELLVEKKYALQTKYYSQVRNIHLQIKKIERTIKHEQIKLWNYTLQSQINEKNYIFFYEIYKYFDELNYKSLLFEKFTHQISELEEQIELSEMKKDFNTNINLKSEKIYYLNFMKNKGYLKTI</sequence>
<organism evidence="1 2">
    <name type="scientific">Empedobacter falsenii</name>
    <dbReference type="NCBI Taxonomy" id="343874"/>
    <lineage>
        <taxon>Bacteria</taxon>
        <taxon>Pseudomonadati</taxon>
        <taxon>Bacteroidota</taxon>
        <taxon>Flavobacteriia</taxon>
        <taxon>Flavobacteriales</taxon>
        <taxon>Weeksellaceae</taxon>
        <taxon>Empedobacter</taxon>
    </lineage>
</organism>
<evidence type="ECO:0008006" key="3">
    <source>
        <dbReference type="Google" id="ProtNLM"/>
    </source>
</evidence>
<dbReference type="RefSeq" id="WP_284584019.1">
    <property type="nucleotide sequence ID" value="NZ_CP106831.1"/>
</dbReference>
<name>A0ABY8VFA8_9FLAO</name>